<protein>
    <submittedName>
        <fullName evidence="7 8">ATPase</fullName>
    </submittedName>
</protein>
<dbReference type="Proteomes" id="UP000226191">
    <property type="component" value="Unassembled WGS sequence"/>
</dbReference>
<proteinExistence type="inferred from homology"/>
<dbReference type="PANTHER" id="PTHR42759">
    <property type="entry name" value="MOXR FAMILY PROTEIN"/>
    <property type="match status" value="1"/>
</dbReference>
<dbReference type="InterPro" id="IPR027417">
    <property type="entry name" value="P-loop_NTPase"/>
</dbReference>
<dbReference type="CDD" id="cd00009">
    <property type="entry name" value="AAA"/>
    <property type="match status" value="1"/>
</dbReference>
<evidence type="ECO:0000313" key="10">
    <source>
        <dbReference type="Proteomes" id="UP000256621"/>
    </source>
</evidence>
<dbReference type="EMBL" id="CP031442">
    <property type="protein sequence ID" value="AXM06184.1"/>
    <property type="molecule type" value="Genomic_DNA"/>
</dbReference>
<sequence>MALSRYRECGPVAGLAQARQETSVSTQHYSDGQDIGKGNQDAPMSNDEAARLIGQAIGQVQRVIVGQERMVEQLMVGVLAKGHILLEGVPGVAKTLAVRSFATVLGGSFARVQFTPDLVPSDIVGTRIYSASKETFDIELGPVFVNFVLADEINRAPAKVQSAMLELMAERQVSIAGQTFPAPHPFSVIATQNPVESEGVYPLPEAQRDRFLLKIDVPYPRGNEEFEILRRMSVKAPQPQQVLTPEAVVALQDMASDVFVHNLVAEYVVRLVLATRNPGDFGMSDLANVIQIGCSPRATLGLVAAARALALVHGRDYVLPTDVQAVAVDVMAHRLVLSFDAIADNVSASDVIERVVAMVPPPTPVWNEEQRQTAQHNYPNDLGQYPAPTTPPAQL</sequence>
<reference evidence="8 9" key="1">
    <citation type="submission" date="2017-02" db="EMBL/GenBank/DDBJ databases">
        <title>Prevalence of linear plasmids in Cutibacterium acnes isolates obtained from cancerous prostatic tissue.</title>
        <authorList>
            <person name="Davidsson S."/>
            <person name="Bruggemann H."/>
        </authorList>
    </citation>
    <scope>NUCLEOTIDE SEQUENCE [LARGE SCALE GENOMIC DNA]</scope>
    <source>
        <strain evidence="8 9">11-78</strain>
    </source>
</reference>
<gene>
    <name evidence="8" type="ORF">B1B09_02180</name>
    <name evidence="7" type="ORF">DXN06_02670</name>
</gene>
<dbReference type="InterPro" id="IPR050764">
    <property type="entry name" value="CbbQ/NirQ/NorQ/GpvN"/>
</dbReference>
<accession>A0A2B7IGQ1</accession>
<evidence type="ECO:0000259" key="5">
    <source>
        <dbReference type="Pfam" id="PF07726"/>
    </source>
</evidence>
<evidence type="ECO:0000256" key="4">
    <source>
        <dbReference type="SAM" id="MobiDB-lite"/>
    </source>
</evidence>
<dbReference type="FunFam" id="3.40.50.300:FF:000640">
    <property type="entry name" value="MoxR family ATPase"/>
    <property type="match status" value="1"/>
</dbReference>
<keyword evidence="1" id="KW-0547">Nucleotide-binding</keyword>
<evidence type="ECO:0000259" key="6">
    <source>
        <dbReference type="Pfam" id="PF17863"/>
    </source>
</evidence>
<evidence type="ECO:0000256" key="3">
    <source>
        <dbReference type="ARBA" id="ARBA00061607"/>
    </source>
</evidence>
<dbReference type="PANTHER" id="PTHR42759:SF1">
    <property type="entry name" value="MAGNESIUM-CHELATASE SUBUNIT CHLD"/>
    <property type="match status" value="1"/>
</dbReference>
<dbReference type="GO" id="GO:0016887">
    <property type="term" value="F:ATP hydrolysis activity"/>
    <property type="evidence" value="ECO:0007669"/>
    <property type="project" value="InterPro"/>
</dbReference>
<dbReference type="InterPro" id="IPR041628">
    <property type="entry name" value="ChlI/MoxR_AAA_lid"/>
</dbReference>
<dbReference type="Gene3D" id="3.40.50.300">
    <property type="entry name" value="P-loop containing nucleotide triphosphate hydrolases"/>
    <property type="match status" value="1"/>
</dbReference>
<organism evidence="8 9">
    <name type="scientific">Cutibacterium acnes</name>
    <name type="common">Propionibacterium acnes</name>
    <dbReference type="NCBI Taxonomy" id="1747"/>
    <lineage>
        <taxon>Bacteria</taxon>
        <taxon>Bacillati</taxon>
        <taxon>Actinomycetota</taxon>
        <taxon>Actinomycetes</taxon>
        <taxon>Propionibacteriales</taxon>
        <taxon>Propionibacteriaceae</taxon>
        <taxon>Cutibacterium</taxon>
    </lineage>
</organism>
<dbReference type="Proteomes" id="UP000256621">
    <property type="component" value="Chromosome"/>
</dbReference>
<name>A0A2B7IGQ1_CUTAC</name>
<comment type="similarity">
    <text evidence="3">Belongs to the MoxR family.</text>
</comment>
<feature type="compositionally biased region" description="Polar residues" evidence="4">
    <location>
        <begin position="19"/>
        <end position="30"/>
    </location>
</feature>
<dbReference type="EMBL" id="MVCE01000001">
    <property type="protein sequence ID" value="PGF36453.1"/>
    <property type="molecule type" value="Genomic_DNA"/>
</dbReference>
<dbReference type="Pfam" id="PF07726">
    <property type="entry name" value="AAA_3"/>
    <property type="match status" value="1"/>
</dbReference>
<dbReference type="GO" id="GO:0005524">
    <property type="term" value="F:ATP binding"/>
    <property type="evidence" value="ECO:0007669"/>
    <property type="project" value="UniProtKB-KW"/>
</dbReference>
<dbReference type="Pfam" id="PF17863">
    <property type="entry name" value="AAA_lid_2"/>
    <property type="match status" value="1"/>
</dbReference>
<keyword evidence="2" id="KW-0067">ATP-binding</keyword>
<evidence type="ECO:0000313" key="9">
    <source>
        <dbReference type="Proteomes" id="UP000226191"/>
    </source>
</evidence>
<dbReference type="SUPFAM" id="SSF52540">
    <property type="entry name" value="P-loop containing nucleoside triphosphate hydrolases"/>
    <property type="match status" value="1"/>
</dbReference>
<feature type="region of interest" description="Disordered" evidence="4">
    <location>
        <begin position="17"/>
        <end position="43"/>
    </location>
</feature>
<dbReference type="OrthoDB" id="9808397at2"/>
<dbReference type="Gene3D" id="1.10.8.80">
    <property type="entry name" value="Magnesium chelatase subunit I, C-Terminal domain"/>
    <property type="match status" value="1"/>
</dbReference>
<dbReference type="GeneID" id="92856943"/>
<evidence type="ECO:0000313" key="7">
    <source>
        <dbReference type="EMBL" id="AXM06184.1"/>
    </source>
</evidence>
<evidence type="ECO:0000256" key="1">
    <source>
        <dbReference type="ARBA" id="ARBA00022741"/>
    </source>
</evidence>
<feature type="domain" description="ATPase AAA-3" evidence="5">
    <location>
        <begin position="83"/>
        <end position="213"/>
    </location>
</feature>
<evidence type="ECO:0000313" key="8">
    <source>
        <dbReference type="EMBL" id="PGF36453.1"/>
    </source>
</evidence>
<evidence type="ECO:0000256" key="2">
    <source>
        <dbReference type="ARBA" id="ARBA00022840"/>
    </source>
</evidence>
<dbReference type="RefSeq" id="WP_002519023.1">
    <property type="nucleotide sequence ID" value="NZ_AP019664.1"/>
</dbReference>
<reference evidence="7 10" key="2">
    <citation type="submission" date="2018-08" db="EMBL/GenBank/DDBJ databases">
        <title>Genome sequencing of Cutibacterium acnes KCOM 1315.</title>
        <authorList>
            <person name="Kook J.-K."/>
            <person name="Park S.-N."/>
            <person name="Lim Y.K."/>
        </authorList>
    </citation>
    <scope>NUCLEOTIDE SEQUENCE [LARGE SCALE GENOMIC DNA]</scope>
    <source>
        <strain evidence="7 10">KCOM 1315</strain>
    </source>
</reference>
<feature type="domain" description="ChlI/MoxR AAA lid" evidence="6">
    <location>
        <begin position="289"/>
        <end position="354"/>
    </location>
</feature>
<dbReference type="AlphaFoldDB" id="A0A2B7IGQ1"/>
<dbReference type="InterPro" id="IPR011703">
    <property type="entry name" value="ATPase_AAA-3"/>
</dbReference>